<dbReference type="PANTHER" id="PTHR46797:SF1">
    <property type="entry name" value="METHYLPHOSPHONATE SYNTHASE"/>
    <property type="match status" value="1"/>
</dbReference>
<proteinExistence type="predicted"/>
<dbReference type="KEGG" id="kmn:HW532_21345"/>
<sequence>MMSSRRRSRPAHESENEFTPSLGKTIQRLRKAYNLSLGELSEQSGVAKSIISQIERNETNPTIGTVWRLSRALDITLDEVLKVDSRPNFLQHQKRAGVPVLTSQDGLCTLTILGSLEMVEFLQWYHFEAKPGGVLESEPHQPGSVEHLSILKGTLEITVDGETKVAEEGETLRYRGDRPHRIANIGDTDAAATMVDVLKVVTALDERR</sequence>
<dbReference type="PROSITE" id="PS50943">
    <property type="entry name" value="HTH_CROC1"/>
    <property type="match status" value="1"/>
</dbReference>
<dbReference type="EMBL" id="CP058214">
    <property type="protein sequence ID" value="QPC45016.1"/>
    <property type="molecule type" value="Genomic_DNA"/>
</dbReference>
<dbReference type="AlphaFoldDB" id="A0A7S8HDU2"/>
<keyword evidence="1" id="KW-0238">DNA-binding</keyword>
<feature type="domain" description="HTH cro/C1-type" evidence="3">
    <location>
        <begin position="26"/>
        <end position="80"/>
    </location>
</feature>
<dbReference type="InterPro" id="IPR010982">
    <property type="entry name" value="Lambda_DNA-bd_dom_sf"/>
</dbReference>
<name>A0A7S8HDU2_9HYPH</name>
<evidence type="ECO:0000256" key="1">
    <source>
        <dbReference type="ARBA" id="ARBA00023125"/>
    </source>
</evidence>
<dbReference type="Pfam" id="PF07883">
    <property type="entry name" value="Cupin_2"/>
    <property type="match status" value="1"/>
</dbReference>
<keyword evidence="5" id="KW-1185">Reference proteome</keyword>
<dbReference type="InterPro" id="IPR014710">
    <property type="entry name" value="RmlC-like_jellyroll"/>
</dbReference>
<dbReference type="InterPro" id="IPR013096">
    <property type="entry name" value="Cupin_2"/>
</dbReference>
<reference evidence="4 5" key="1">
    <citation type="submission" date="2020-06" db="EMBL/GenBank/DDBJ databases">
        <title>Genome sequence of 2 isolates from Red Sea Mangroves.</title>
        <authorList>
            <person name="Sefrji F."/>
            <person name="Michoud G."/>
            <person name="Merlino G."/>
            <person name="Daffonchio D."/>
        </authorList>
    </citation>
    <scope>NUCLEOTIDE SEQUENCE [LARGE SCALE GENOMIC DNA]</scope>
    <source>
        <strain evidence="4 5">R1DC25</strain>
    </source>
</reference>
<dbReference type="CDD" id="cd00093">
    <property type="entry name" value="HTH_XRE"/>
    <property type="match status" value="1"/>
</dbReference>
<dbReference type="Proteomes" id="UP000593594">
    <property type="component" value="Chromosome"/>
</dbReference>
<dbReference type="GO" id="GO:0003677">
    <property type="term" value="F:DNA binding"/>
    <property type="evidence" value="ECO:0007669"/>
    <property type="project" value="UniProtKB-KW"/>
</dbReference>
<evidence type="ECO:0000313" key="4">
    <source>
        <dbReference type="EMBL" id="QPC45016.1"/>
    </source>
</evidence>
<evidence type="ECO:0000259" key="3">
    <source>
        <dbReference type="PROSITE" id="PS50943"/>
    </source>
</evidence>
<evidence type="ECO:0000313" key="5">
    <source>
        <dbReference type="Proteomes" id="UP000593594"/>
    </source>
</evidence>
<gene>
    <name evidence="4" type="ORF">HW532_21345</name>
</gene>
<dbReference type="PANTHER" id="PTHR46797">
    <property type="entry name" value="HTH-TYPE TRANSCRIPTIONAL REGULATOR"/>
    <property type="match status" value="1"/>
</dbReference>
<evidence type="ECO:0000256" key="2">
    <source>
        <dbReference type="SAM" id="MobiDB-lite"/>
    </source>
</evidence>
<accession>A0A7S8HDU2</accession>
<dbReference type="Gene3D" id="2.60.120.10">
    <property type="entry name" value="Jelly Rolls"/>
    <property type="match status" value="1"/>
</dbReference>
<dbReference type="GO" id="GO:0005829">
    <property type="term" value="C:cytosol"/>
    <property type="evidence" value="ECO:0007669"/>
    <property type="project" value="TreeGrafter"/>
</dbReference>
<dbReference type="InterPro" id="IPR011051">
    <property type="entry name" value="RmlC_Cupin_sf"/>
</dbReference>
<dbReference type="Gene3D" id="1.10.260.40">
    <property type="entry name" value="lambda repressor-like DNA-binding domains"/>
    <property type="match status" value="1"/>
</dbReference>
<dbReference type="InterPro" id="IPR050807">
    <property type="entry name" value="TransReg_Diox_bact_type"/>
</dbReference>
<dbReference type="SUPFAM" id="SSF51182">
    <property type="entry name" value="RmlC-like cupins"/>
    <property type="match status" value="1"/>
</dbReference>
<feature type="region of interest" description="Disordered" evidence="2">
    <location>
        <begin position="1"/>
        <end position="21"/>
    </location>
</feature>
<dbReference type="SMART" id="SM00530">
    <property type="entry name" value="HTH_XRE"/>
    <property type="match status" value="1"/>
</dbReference>
<dbReference type="GO" id="GO:0003700">
    <property type="term" value="F:DNA-binding transcription factor activity"/>
    <property type="evidence" value="ECO:0007669"/>
    <property type="project" value="TreeGrafter"/>
</dbReference>
<dbReference type="CDD" id="cd02209">
    <property type="entry name" value="cupin_XRE_C"/>
    <property type="match status" value="1"/>
</dbReference>
<protein>
    <submittedName>
        <fullName evidence="4">Helix-turn-helix transcriptional regulator</fullName>
    </submittedName>
</protein>
<dbReference type="SUPFAM" id="SSF47413">
    <property type="entry name" value="lambda repressor-like DNA-binding domains"/>
    <property type="match status" value="1"/>
</dbReference>
<dbReference type="Pfam" id="PF01381">
    <property type="entry name" value="HTH_3"/>
    <property type="match status" value="1"/>
</dbReference>
<dbReference type="InterPro" id="IPR001387">
    <property type="entry name" value="Cro/C1-type_HTH"/>
</dbReference>
<organism evidence="4 5">
    <name type="scientific">Kaustia mangrovi</name>
    <dbReference type="NCBI Taxonomy" id="2593653"/>
    <lineage>
        <taxon>Bacteria</taxon>
        <taxon>Pseudomonadati</taxon>
        <taxon>Pseudomonadota</taxon>
        <taxon>Alphaproteobacteria</taxon>
        <taxon>Hyphomicrobiales</taxon>
        <taxon>Parvibaculaceae</taxon>
        <taxon>Kaustia</taxon>
    </lineage>
</organism>